<evidence type="ECO:0000256" key="7">
    <source>
        <dbReference type="ARBA" id="ARBA00023136"/>
    </source>
</evidence>
<keyword evidence="11" id="KW-1185">Reference proteome</keyword>
<reference evidence="10 11" key="1">
    <citation type="journal article" date="2018" name="Sci. Rep.">
        <title>Genomic signatures of local adaptation to the degree of environmental predictability in rotifers.</title>
        <authorList>
            <person name="Franch-Gras L."/>
            <person name="Hahn C."/>
            <person name="Garcia-Roger E.M."/>
            <person name="Carmona M.J."/>
            <person name="Serra M."/>
            <person name="Gomez A."/>
        </authorList>
    </citation>
    <scope>NUCLEOTIDE SEQUENCE [LARGE SCALE GENOMIC DNA]</scope>
    <source>
        <strain evidence="10">HYR1</strain>
    </source>
</reference>
<dbReference type="GO" id="GO:0034220">
    <property type="term" value="P:monoatomic ion transmembrane transport"/>
    <property type="evidence" value="ECO:0007669"/>
    <property type="project" value="UniProtKB-KW"/>
</dbReference>
<protein>
    <recommendedName>
        <fullName evidence="9">Innexin</fullName>
    </recommendedName>
</protein>
<evidence type="ECO:0000256" key="3">
    <source>
        <dbReference type="ARBA" id="ARBA00022475"/>
    </source>
</evidence>
<dbReference type="STRING" id="10195.A0A3M7RDF5"/>
<dbReference type="EMBL" id="REGN01003636">
    <property type="protein sequence ID" value="RNA21593.1"/>
    <property type="molecule type" value="Genomic_DNA"/>
</dbReference>
<keyword evidence="3" id="KW-1003">Cell membrane</keyword>
<feature type="transmembrane region" description="Helical" evidence="9">
    <location>
        <begin position="415"/>
        <end position="435"/>
    </location>
</feature>
<comment type="similarity">
    <text evidence="9">Belongs to the pannexin family.</text>
</comment>
<gene>
    <name evidence="9" type="primary">inx</name>
    <name evidence="10" type="ORF">BpHYR1_049382</name>
</gene>
<organism evidence="10 11">
    <name type="scientific">Brachionus plicatilis</name>
    <name type="common">Marine rotifer</name>
    <name type="synonym">Brachionus muelleri</name>
    <dbReference type="NCBI Taxonomy" id="10195"/>
    <lineage>
        <taxon>Eukaryota</taxon>
        <taxon>Metazoa</taxon>
        <taxon>Spiralia</taxon>
        <taxon>Gnathifera</taxon>
        <taxon>Rotifera</taxon>
        <taxon>Eurotatoria</taxon>
        <taxon>Monogononta</taxon>
        <taxon>Pseudotrocha</taxon>
        <taxon>Ploima</taxon>
        <taxon>Brachionidae</taxon>
        <taxon>Brachionus</taxon>
    </lineage>
</organism>
<name>A0A3M7RDF5_BRAPC</name>
<accession>A0A3M7RDF5</accession>
<evidence type="ECO:0000256" key="6">
    <source>
        <dbReference type="ARBA" id="ARBA00023065"/>
    </source>
</evidence>
<keyword evidence="7 9" id="KW-0472">Membrane</keyword>
<dbReference type="InterPro" id="IPR000990">
    <property type="entry name" value="Innexin"/>
</dbReference>
<sequence>MTINKKKKKSKPKFYTKSFIHDYSKYSSTIRKNDEKLSDLILSHDRNDSCDDFVDRLNRKYTVVIILAFVTILTSKQYIGEPLACFCPAHFTGAHVEYTNNICWISRSFFVPIESISSNGINKINSYELNFKLNNAHQLHNTSHMKFLKIENIITYYPFLLLIQAILFYLPFFCWKNIIKKSVYDIGTLISLAFDSQKCRNQIEREILLKYLIKHLDRTNEYYTKYSIKDFRPGSASYFERKLSDRNGTGNENQTMFERLMGFVTLKPLKNKLNNYCIKKSDPEEKKSLPMSSYKVGLFGIYLIIKILYILNCFGQFLILNIFISGETKSSEENESGQRNDITFSTNTNIVRGFSFGYKTIVNLVESGRLFNEQNRLLMFHTVVFCDFKIRMLGDRLHRHTVQCVVPVNIYTEKIFTLLWFWLFLLNLLNIYNFLKWSSYYFSRKIKSNFLQRHLMRSNQTPLFGNAANSKSSKIKTALYTFLFRNNISRNDFEMDIIEHMTNNFLLTDNIFIIKLISKNTNEIITRELVTLLMENFREKCYILYDENTSILFFVCFNENECRAFNNKIWSTNIYLLILNAGSKALGWNMLIHKIFIKISEFSLKILNESVSYIFFDFLRLILTLKIIIEQDVSNKLVVIPQNLIKNSEDRII</sequence>
<evidence type="ECO:0000256" key="1">
    <source>
        <dbReference type="ARBA" id="ARBA00004651"/>
    </source>
</evidence>
<feature type="transmembrane region" description="Helical" evidence="9">
    <location>
        <begin position="154"/>
        <end position="175"/>
    </location>
</feature>
<evidence type="ECO:0000256" key="5">
    <source>
        <dbReference type="ARBA" id="ARBA00022989"/>
    </source>
</evidence>
<feature type="transmembrane region" description="Helical" evidence="9">
    <location>
        <begin position="296"/>
        <end position="324"/>
    </location>
</feature>
<keyword evidence="8 9" id="KW-0407">Ion channel</keyword>
<dbReference type="PANTHER" id="PTHR11893:SF36">
    <property type="entry name" value="INNEXIN-5"/>
    <property type="match status" value="1"/>
</dbReference>
<keyword evidence="5 9" id="KW-1133">Transmembrane helix</keyword>
<dbReference type="PROSITE" id="PS51013">
    <property type="entry name" value="PANNEXIN"/>
    <property type="match status" value="1"/>
</dbReference>
<dbReference type="AlphaFoldDB" id="A0A3M7RDF5"/>
<evidence type="ECO:0000313" key="11">
    <source>
        <dbReference type="Proteomes" id="UP000276133"/>
    </source>
</evidence>
<proteinExistence type="inferred from homology"/>
<evidence type="ECO:0000256" key="2">
    <source>
        <dbReference type="ARBA" id="ARBA00022448"/>
    </source>
</evidence>
<keyword evidence="4 9" id="KW-0812">Transmembrane</keyword>
<evidence type="ECO:0000256" key="4">
    <source>
        <dbReference type="ARBA" id="ARBA00022692"/>
    </source>
</evidence>
<keyword evidence="2 9" id="KW-0813">Transport</keyword>
<keyword evidence="6 9" id="KW-0406">Ion transport</keyword>
<dbReference type="GO" id="GO:0005921">
    <property type="term" value="C:gap junction"/>
    <property type="evidence" value="ECO:0007669"/>
    <property type="project" value="UniProtKB-UniRule"/>
</dbReference>
<dbReference type="PRINTS" id="PR01262">
    <property type="entry name" value="INNEXIN"/>
</dbReference>
<evidence type="ECO:0000256" key="8">
    <source>
        <dbReference type="ARBA" id="ARBA00023303"/>
    </source>
</evidence>
<comment type="subcellular location">
    <subcellularLocation>
        <location evidence="1 9">Cell membrane</location>
        <topology evidence="1 9">Multi-pass membrane protein</topology>
    </subcellularLocation>
</comment>
<dbReference type="Pfam" id="PF00876">
    <property type="entry name" value="Innexin"/>
    <property type="match status" value="2"/>
</dbReference>
<dbReference type="OrthoDB" id="5867527at2759"/>
<comment type="caution">
    <text evidence="10">The sequence shown here is derived from an EMBL/GenBank/DDBJ whole genome shotgun (WGS) entry which is preliminary data.</text>
</comment>
<dbReference type="GO" id="GO:0005886">
    <property type="term" value="C:plasma membrane"/>
    <property type="evidence" value="ECO:0007669"/>
    <property type="project" value="UniProtKB-SubCell"/>
</dbReference>
<evidence type="ECO:0000313" key="10">
    <source>
        <dbReference type="EMBL" id="RNA21593.1"/>
    </source>
</evidence>
<evidence type="ECO:0000256" key="9">
    <source>
        <dbReference type="RuleBase" id="RU010713"/>
    </source>
</evidence>
<dbReference type="PANTHER" id="PTHR11893">
    <property type="entry name" value="INNEXIN"/>
    <property type="match status" value="1"/>
</dbReference>
<dbReference type="Proteomes" id="UP000276133">
    <property type="component" value="Unassembled WGS sequence"/>
</dbReference>
<feature type="transmembrane region" description="Helical" evidence="9">
    <location>
        <begin position="61"/>
        <end position="79"/>
    </location>
</feature>
<comment type="function">
    <text evidence="9">Structural component of the gap junctions.</text>
</comment>